<feature type="coiled-coil region" evidence="1">
    <location>
        <begin position="149"/>
        <end position="236"/>
    </location>
</feature>
<dbReference type="EMBL" id="JARKIK010000005">
    <property type="protein sequence ID" value="KAK8752054.1"/>
    <property type="molecule type" value="Genomic_DNA"/>
</dbReference>
<dbReference type="AlphaFoldDB" id="A0AAW0YPR5"/>
<organism evidence="2 3">
    <name type="scientific">Cherax quadricarinatus</name>
    <name type="common">Australian red claw crayfish</name>
    <dbReference type="NCBI Taxonomy" id="27406"/>
    <lineage>
        <taxon>Eukaryota</taxon>
        <taxon>Metazoa</taxon>
        <taxon>Ecdysozoa</taxon>
        <taxon>Arthropoda</taxon>
        <taxon>Crustacea</taxon>
        <taxon>Multicrustacea</taxon>
        <taxon>Malacostraca</taxon>
        <taxon>Eumalacostraca</taxon>
        <taxon>Eucarida</taxon>
        <taxon>Decapoda</taxon>
        <taxon>Pleocyemata</taxon>
        <taxon>Astacidea</taxon>
        <taxon>Parastacoidea</taxon>
        <taxon>Parastacidae</taxon>
        <taxon>Cherax</taxon>
    </lineage>
</organism>
<dbReference type="Gene3D" id="1.20.5.170">
    <property type="match status" value="1"/>
</dbReference>
<reference evidence="2 3" key="1">
    <citation type="journal article" date="2024" name="BMC Genomics">
        <title>Genome assembly of redclaw crayfish (Cherax quadricarinatus) provides insights into its immune adaptation and hypoxia tolerance.</title>
        <authorList>
            <person name="Liu Z."/>
            <person name="Zheng J."/>
            <person name="Li H."/>
            <person name="Fang K."/>
            <person name="Wang S."/>
            <person name="He J."/>
            <person name="Zhou D."/>
            <person name="Weng S."/>
            <person name="Chi M."/>
            <person name="Gu Z."/>
            <person name="He J."/>
            <person name="Li F."/>
            <person name="Wang M."/>
        </authorList>
    </citation>
    <scope>NUCLEOTIDE SEQUENCE [LARGE SCALE GENOMIC DNA]</scope>
    <source>
        <strain evidence="2">ZL_2023a</strain>
    </source>
</reference>
<feature type="coiled-coil region" evidence="1">
    <location>
        <begin position="7"/>
        <end position="55"/>
    </location>
</feature>
<gene>
    <name evidence="2" type="ORF">OTU49_011824</name>
</gene>
<sequence length="244" mass="28717">MKLRLEAQKVDKELAMAEAELSRQTKETNESKNRRDQLQEELHFAESRTRTIRNNLRKCHYDVMKAREKFNVDNNLLAELQHDKALVTEDKAKVAAVVKVAQRRMRAWQVIQQTQRDNSPEKQQLILAQQRVASLKVRRDSLIHLPGTLANLRIQIDSLVRLKAELEMEANTRQEVFKELRNEVHRAHQDVKVYQQRKEDYVRRLQSDLEQVCARNARLASELSQIEAEVIKMKDKLEARGRSY</sequence>
<evidence type="ECO:0000256" key="1">
    <source>
        <dbReference type="SAM" id="Coils"/>
    </source>
</evidence>
<dbReference type="Proteomes" id="UP001445076">
    <property type="component" value="Unassembled WGS sequence"/>
</dbReference>
<name>A0AAW0YPR5_CHEQU</name>
<evidence type="ECO:0000313" key="3">
    <source>
        <dbReference type="Proteomes" id="UP001445076"/>
    </source>
</evidence>
<keyword evidence="1" id="KW-0175">Coiled coil</keyword>
<keyword evidence="3" id="KW-1185">Reference proteome</keyword>
<protein>
    <submittedName>
        <fullName evidence="2">Uncharacterized protein</fullName>
    </submittedName>
</protein>
<comment type="caution">
    <text evidence="2">The sequence shown here is derived from an EMBL/GenBank/DDBJ whole genome shotgun (WGS) entry which is preliminary data.</text>
</comment>
<accession>A0AAW0YPR5</accession>
<proteinExistence type="predicted"/>
<evidence type="ECO:0000313" key="2">
    <source>
        <dbReference type="EMBL" id="KAK8752054.1"/>
    </source>
</evidence>